<dbReference type="Proteomes" id="UP000502608">
    <property type="component" value="Plasmid pPN3F2_1"/>
</dbReference>
<dbReference type="RefSeq" id="WP_167680221.1">
    <property type="nucleotide sequence ID" value="NZ_CP050314.1"/>
</dbReference>
<reference evidence="1 2" key="1">
    <citation type="submission" date="2020-03" db="EMBL/GenBank/DDBJ databases">
        <title>Complete genome sequence of Shewanella sp.</title>
        <authorList>
            <person name="Kim Y.-S."/>
            <person name="Kim S.-J."/>
            <person name="Jung H.-K."/>
            <person name="Kim K.-H."/>
        </authorList>
    </citation>
    <scope>NUCLEOTIDE SEQUENCE [LARGE SCALE GENOMIC DNA]</scope>
    <source>
        <strain evidence="1 2">PN3F2</strain>
        <plasmid evidence="1 2">pPN3F2_1</plasmid>
    </source>
</reference>
<protein>
    <submittedName>
        <fullName evidence="1">Uncharacterized protein</fullName>
    </submittedName>
</protein>
<dbReference type="EMBL" id="CP050314">
    <property type="protein sequence ID" value="QIR16390.1"/>
    <property type="molecule type" value="Genomic_DNA"/>
</dbReference>
<organism evidence="1 2">
    <name type="scientific">Shewanella aestuarii</name>
    <dbReference type="NCBI Taxonomy" id="1028752"/>
    <lineage>
        <taxon>Bacteria</taxon>
        <taxon>Pseudomonadati</taxon>
        <taxon>Pseudomonadota</taxon>
        <taxon>Gammaproteobacteria</taxon>
        <taxon>Alteromonadales</taxon>
        <taxon>Shewanellaceae</taxon>
        <taxon>Shewanella</taxon>
    </lineage>
</organism>
<keyword evidence="1" id="KW-0614">Plasmid</keyword>
<evidence type="ECO:0000313" key="1">
    <source>
        <dbReference type="EMBL" id="QIR16390.1"/>
    </source>
</evidence>
<evidence type="ECO:0000313" key="2">
    <source>
        <dbReference type="Proteomes" id="UP000502608"/>
    </source>
</evidence>
<dbReference type="KEGG" id="saes:HBH39_18100"/>
<proteinExistence type="predicted"/>
<geneLocation type="plasmid" evidence="1 2">
    <name>pPN3F2_1</name>
</geneLocation>
<dbReference type="AlphaFoldDB" id="A0A6G9QP67"/>
<gene>
    <name evidence="1" type="ORF">HBH39_18100</name>
</gene>
<accession>A0A6G9QP67</accession>
<name>A0A6G9QP67_9GAMM</name>
<sequence>MTPLSEMQREAISQGNFALKFAVHKYNSYMPGHILSIEEAAKCVVLQSKWAVSHDINGFENVKVNLLSHEIVTGLGIFITIIISEVENKPYQQSFIVTESESHWFLFDHTLSTLTKPKDVINGKPIIAKYQSV</sequence>
<keyword evidence="2" id="KW-1185">Reference proteome</keyword>